<feature type="transmembrane region" description="Helical" evidence="9">
    <location>
        <begin position="27"/>
        <end position="49"/>
    </location>
</feature>
<dbReference type="KEGG" id="vde:111253349"/>
<keyword evidence="6 9" id="KW-1133">Transmembrane helix</keyword>
<keyword evidence="5" id="KW-0256">Endoplasmic reticulum</keyword>
<dbReference type="EnsemblMetazoa" id="XM_022812607">
    <property type="protein sequence ID" value="XP_022668342"/>
    <property type="gene ID" value="LOC111253349"/>
</dbReference>
<evidence type="ECO:0000256" key="1">
    <source>
        <dbReference type="ARBA" id="ARBA00004477"/>
    </source>
</evidence>
<proteinExistence type="inferred from homology"/>
<dbReference type="RefSeq" id="XP_022668342.1">
    <property type="nucleotide sequence ID" value="XM_022812607.1"/>
</dbReference>
<dbReference type="OMA" id="PIRAGWM"/>
<dbReference type="InterPro" id="IPR008506">
    <property type="entry name" value="SND2/TMEM208"/>
</dbReference>
<dbReference type="PANTHER" id="PTHR13505:SF7">
    <property type="entry name" value="TRANSMEMBRANE PROTEIN 208"/>
    <property type="match status" value="1"/>
</dbReference>
<dbReference type="GO" id="GO:0005789">
    <property type="term" value="C:endoplasmic reticulum membrane"/>
    <property type="evidence" value="ECO:0007669"/>
    <property type="project" value="UniProtKB-SubCell"/>
</dbReference>
<evidence type="ECO:0000313" key="11">
    <source>
        <dbReference type="Proteomes" id="UP000594260"/>
    </source>
</evidence>
<dbReference type="PANTHER" id="PTHR13505">
    <property type="entry name" value="TRANSMEMBRANE PROTEIN 208"/>
    <property type="match status" value="1"/>
</dbReference>
<keyword evidence="7 9" id="KW-0472">Membrane</keyword>
<dbReference type="OrthoDB" id="10012212at2759"/>
<feature type="transmembrane region" description="Helical" evidence="9">
    <location>
        <begin position="124"/>
        <end position="142"/>
    </location>
</feature>
<evidence type="ECO:0000313" key="10">
    <source>
        <dbReference type="EnsemblMetazoa" id="XP_022668342"/>
    </source>
</evidence>
<keyword evidence="4 9" id="KW-0812">Transmembrane</keyword>
<evidence type="ECO:0000256" key="2">
    <source>
        <dbReference type="ARBA" id="ARBA00009950"/>
    </source>
</evidence>
<protein>
    <recommendedName>
        <fullName evidence="3">Transmembrane protein 208</fullName>
    </recommendedName>
</protein>
<accession>A0A7M7KKN9</accession>
<reference evidence="10" key="1">
    <citation type="submission" date="2021-01" db="UniProtKB">
        <authorList>
            <consortium name="EnsemblMetazoa"/>
        </authorList>
    </citation>
    <scope>IDENTIFICATION</scope>
</reference>
<comment type="subcellular location">
    <subcellularLocation>
        <location evidence="1">Endoplasmic reticulum membrane</location>
        <topology evidence="1">Multi-pass membrane protein</topology>
    </subcellularLocation>
</comment>
<evidence type="ECO:0000256" key="4">
    <source>
        <dbReference type="ARBA" id="ARBA00022692"/>
    </source>
</evidence>
<dbReference type="FunCoup" id="A0A7M7KKN9">
    <property type="interactions" value="60"/>
</dbReference>
<evidence type="ECO:0000256" key="8">
    <source>
        <dbReference type="SAM" id="MobiDB-lite"/>
    </source>
</evidence>
<feature type="compositionally biased region" description="Basic residues" evidence="8">
    <location>
        <begin position="164"/>
        <end position="178"/>
    </location>
</feature>
<sequence>MVVVEPRGKKEATKGQKQVVTENRDTIRFYVIMSSSGITLYLFAAIFIFTGGLTSGLFTILSLTALVQAGCIFMMHSMATPMFSETGQLLDGGTDLNMKNGFCEYLKDLVILSSFVEVLAMFSNYFWCLMLLVPIYAFYLLWIKILGPWFFAPPGEEEELSEKKQRKLDRKMRRMQSR</sequence>
<name>A0A7M7KKN9_VARDE</name>
<evidence type="ECO:0000256" key="7">
    <source>
        <dbReference type="ARBA" id="ARBA00023136"/>
    </source>
</evidence>
<evidence type="ECO:0000256" key="5">
    <source>
        <dbReference type="ARBA" id="ARBA00022824"/>
    </source>
</evidence>
<dbReference type="GO" id="GO:0006624">
    <property type="term" value="P:vacuolar protein processing"/>
    <property type="evidence" value="ECO:0007669"/>
    <property type="project" value="TreeGrafter"/>
</dbReference>
<feature type="region of interest" description="Disordered" evidence="8">
    <location>
        <begin position="158"/>
        <end position="178"/>
    </location>
</feature>
<evidence type="ECO:0000256" key="3">
    <source>
        <dbReference type="ARBA" id="ARBA00015033"/>
    </source>
</evidence>
<dbReference type="GeneID" id="111253349"/>
<dbReference type="Pfam" id="PF05620">
    <property type="entry name" value="TMEM208_SND2"/>
    <property type="match status" value="1"/>
</dbReference>
<feature type="transmembrane region" description="Helical" evidence="9">
    <location>
        <begin position="56"/>
        <end position="75"/>
    </location>
</feature>
<dbReference type="AlphaFoldDB" id="A0A7M7KKN9"/>
<evidence type="ECO:0000256" key="6">
    <source>
        <dbReference type="ARBA" id="ARBA00022989"/>
    </source>
</evidence>
<dbReference type="GO" id="GO:0005773">
    <property type="term" value="C:vacuole"/>
    <property type="evidence" value="ECO:0007669"/>
    <property type="project" value="GOC"/>
</dbReference>
<dbReference type="Proteomes" id="UP000594260">
    <property type="component" value="Unplaced"/>
</dbReference>
<keyword evidence="11" id="KW-1185">Reference proteome</keyword>
<organism evidence="10 11">
    <name type="scientific">Varroa destructor</name>
    <name type="common">Honeybee mite</name>
    <dbReference type="NCBI Taxonomy" id="109461"/>
    <lineage>
        <taxon>Eukaryota</taxon>
        <taxon>Metazoa</taxon>
        <taxon>Ecdysozoa</taxon>
        <taxon>Arthropoda</taxon>
        <taxon>Chelicerata</taxon>
        <taxon>Arachnida</taxon>
        <taxon>Acari</taxon>
        <taxon>Parasitiformes</taxon>
        <taxon>Mesostigmata</taxon>
        <taxon>Gamasina</taxon>
        <taxon>Dermanyssoidea</taxon>
        <taxon>Varroidae</taxon>
        <taxon>Varroa</taxon>
    </lineage>
</organism>
<evidence type="ECO:0000256" key="9">
    <source>
        <dbReference type="SAM" id="Phobius"/>
    </source>
</evidence>
<dbReference type="InParanoid" id="A0A7M7KKN9"/>
<comment type="similarity">
    <text evidence="2">Belongs to the TMEM208 family.</text>
</comment>